<feature type="transmembrane region" description="Helical" evidence="1">
    <location>
        <begin position="117"/>
        <end position="136"/>
    </location>
</feature>
<reference evidence="2 3" key="1">
    <citation type="submission" date="2017-11" db="EMBL/GenBank/DDBJ databases">
        <title>Genomic Encyclopedia of Archaeal and Bacterial Type Strains, Phase II (KMG-II): From Individual Species to Whole Genera.</title>
        <authorList>
            <person name="Goeker M."/>
        </authorList>
    </citation>
    <scope>NUCLEOTIDE SEQUENCE [LARGE SCALE GENOMIC DNA]</scope>
    <source>
        <strain evidence="2 3">DSM 22413</strain>
    </source>
</reference>
<dbReference type="InterPro" id="IPR021517">
    <property type="entry name" value="DUF3180"/>
</dbReference>
<dbReference type="OrthoDB" id="3257239at2"/>
<keyword evidence="1" id="KW-0812">Transmembrane</keyword>
<gene>
    <name evidence="2" type="ORF">CLV34_1425</name>
</gene>
<evidence type="ECO:0000313" key="2">
    <source>
        <dbReference type="EMBL" id="PJI93944.1"/>
    </source>
</evidence>
<name>A0A2M8WSR6_9MICO</name>
<dbReference type="RefSeq" id="WP_100349558.1">
    <property type="nucleotide sequence ID" value="NZ_PGTZ01000007.1"/>
</dbReference>
<comment type="caution">
    <text evidence="2">The sequence shown here is derived from an EMBL/GenBank/DDBJ whole genome shotgun (WGS) entry which is preliminary data.</text>
</comment>
<dbReference type="EMBL" id="PGTZ01000007">
    <property type="protein sequence ID" value="PJI93944.1"/>
    <property type="molecule type" value="Genomic_DNA"/>
</dbReference>
<dbReference type="AlphaFoldDB" id="A0A2M8WSR6"/>
<keyword evidence="1" id="KW-1133">Transmembrane helix</keyword>
<protein>
    <submittedName>
        <fullName evidence="2">Uncharacterized protein DUF3180</fullName>
    </submittedName>
</protein>
<accession>A0A2M8WSR6</accession>
<sequence>MRRTSVGVLVVLAVVAALVGWVVVGALESRGTFLPRVPWVVDVAIVLLAGAVFWAGWGVRAYQKGDRPRLDGIRAARTFVLGKAAAVTGSVLVGWYLGQVLPALGDLDVEARREKAIAAGVAALAALVLAVAGHVVERFCELPPTDGDERGGGGARMSA</sequence>
<feature type="transmembrane region" description="Helical" evidence="1">
    <location>
        <begin position="39"/>
        <end position="59"/>
    </location>
</feature>
<evidence type="ECO:0000256" key="1">
    <source>
        <dbReference type="SAM" id="Phobius"/>
    </source>
</evidence>
<keyword evidence="3" id="KW-1185">Reference proteome</keyword>
<organism evidence="2 3">
    <name type="scientific">Luteimicrobium subarcticum</name>
    <dbReference type="NCBI Taxonomy" id="620910"/>
    <lineage>
        <taxon>Bacteria</taxon>
        <taxon>Bacillati</taxon>
        <taxon>Actinomycetota</taxon>
        <taxon>Actinomycetes</taxon>
        <taxon>Micrococcales</taxon>
        <taxon>Luteimicrobium</taxon>
    </lineage>
</organism>
<proteinExistence type="predicted"/>
<evidence type="ECO:0000313" key="3">
    <source>
        <dbReference type="Proteomes" id="UP000231586"/>
    </source>
</evidence>
<keyword evidence="1" id="KW-0472">Membrane</keyword>
<dbReference type="Pfam" id="PF11377">
    <property type="entry name" value="DUF3180"/>
    <property type="match status" value="1"/>
</dbReference>
<dbReference type="Proteomes" id="UP000231586">
    <property type="component" value="Unassembled WGS sequence"/>
</dbReference>
<feature type="transmembrane region" description="Helical" evidence="1">
    <location>
        <begin position="7"/>
        <end position="27"/>
    </location>
</feature>
<feature type="transmembrane region" description="Helical" evidence="1">
    <location>
        <begin position="80"/>
        <end position="97"/>
    </location>
</feature>